<dbReference type="InterPro" id="IPR007809">
    <property type="entry name" value="FlgN-like"/>
</dbReference>
<dbReference type="OrthoDB" id="1524986at2"/>
<dbReference type="GO" id="GO:0044780">
    <property type="term" value="P:bacterial-type flagellum assembly"/>
    <property type="evidence" value="ECO:0007669"/>
    <property type="project" value="InterPro"/>
</dbReference>
<sequence length="173" mass="19896">MEHTDNSIMPLQVLSETIVSLDKCSNKLIKVMEEQIDAIIASNPSRIEALSDIHSELTLEYKQQEKAFIRELSELLEAENLGKEQPRMRLMDLKNHYPEYASEIDGWHTLLTKNTQLLQNKHKQIIQLLEFAMEQNARLMHSMYSEHSTKNSRYSANGNRSPISTGVAVNQEV</sequence>
<dbReference type="EMBL" id="FXTP01000019">
    <property type="protein sequence ID" value="SMO95838.1"/>
    <property type="molecule type" value="Genomic_DNA"/>
</dbReference>
<organism evidence="2 3">
    <name type="scientific">Gracilimonas mengyeensis</name>
    <dbReference type="NCBI Taxonomy" id="1302730"/>
    <lineage>
        <taxon>Bacteria</taxon>
        <taxon>Pseudomonadati</taxon>
        <taxon>Balneolota</taxon>
        <taxon>Balneolia</taxon>
        <taxon>Balneolales</taxon>
        <taxon>Balneolaceae</taxon>
        <taxon>Gracilimonas</taxon>
    </lineage>
</organism>
<dbReference type="RefSeq" id="WP_142456142.1">
    <property type="nucleotide sequence ID" value="NZ_FXTP01000019.1"/>
</dbReference>
<protein>
    <submittedName>
        <fullName evidence="2">FlgN protein</fullName>
    </submittedName>
</protein>
<gene>
    <name evidence="2" type="ORF">SAMN06265219_11948</name>
</gene>
<feature type="region of interest" description="Disordered" evidence="1">
    <location>
        <begin position="150"/>
        <end position="173"/>
    </location>
</feature>
<keyword evidence="3" id="KW-1185">Reference proteome</keyword>
<reference evidence="2 3" key="1">
    <citation type="submission" date="2017-05" db="EMBL/GenBank/DDBJ databases">
        <authorList>
            <person name="Varghese N."/>
            <person name="Submissions S."/>
        </authorList>
    </citation>
    <scope>NUCLEOTIDE SEQUENCE [LARGE SCALE GENOMIC DNA]</scope>
    <source>
        <strain evidence="2 3">DSM 21985</strain>
    </source>
</reference>
<dbReference type="AlphaFoldDB" id="A0A521FHZ5"/>
<evidence type="ECO:0000313" key="3">
    <source>
        <dbReference type="Proteomes" id="UP000317557"/>
    </source>
</evidence>
<evidence type="ECO:0000313" key="2">
    <source>
        <dbReference type="EMBL" id="SMO95838.1"/>
    </source>
</evidence>
<proteinExistence type="predicted"/>
<name>A0A521FHZ5_9BACT</name>
<evidence type="ECO:0000256" key="1">
    <source>
        <dbReference type="SAM" id="MobiDB-lite"/>
    </source>
</evidence>
<dbReference type="Pfam" id="PF05130">
    <property type="entry name" value="FlgN"/>
    <property type="match status" value="1"/>
</dbReference>
<accession>A0A521FHZ5</accession>
<dbReference type="Proteomes" id="UP000317557">
    <property type="component" value="Unassembled WGS sequence"/>
</dbReference>
<feature type="compositionally biased region" description="Polar residues" evidence="1">
    <location>
        <begin position="151"/>
        <end position="173"/>
    </location>
</feature>